<dbReference type="Gene3D" id="3.40.50.720">
    <property type="entry name" value="NAD(P)-binding Rossmann-like Domain"/>
    <property type="match status" value="1"/>
</dbReference>
<dbReference type="Pfam" id="PF08240">
    <property type="entry name" value="ADH_N"/>
    <property type="match status" value="1"/>
</dbReference>
<feature type="domain" description="Enoyl reductase (ER)" evidence="1">
    <location>
        <begin position="21"/>
        <end position="330"/>
    </location>
</feature>
<dbReference type="SMART" id="SM00829">
    <property type="entry name" value="PKS_ER"/>
    <property type="match status" value="1"/>
</dbReference>
<dbReference type="CDD" id="cd08288">
    <property type="entry name" value="MDR_yhdh"/>
    <property type="match status" value="1"/>
</dbReference>
<name>A0A7T6AQT1_9BACT</name>
<dbReference type="SUPFAM" id="SSF51735">
    <property type="entry name" value="NAD(P)-binding Rossmann-fold domains"/>
    <property type="match status" value="1"/>
</dbReference>
<evidence type="ECO:0000313" key="2">
    <source>
        <dbReference type="EMBL" id="QQG66066.1"/>
    </source>
</evidence>
<dbReference type="GO" id="GO:0043957">
    <property type="term" value="F:acryloyl-CoA reductase (NADPH) activity"/>
    <property type="evidence" value="ECO:0007669"/>
    <property type="project" value="TreeGrafter"/>
</dbReference>
<dbReference type="AlphaFoldDB" id="A0A7T6AQT1"/>
<protein>
    <submittedName>
        <fullName evidence="2">Oxidoreductase</fullName>
    </submittedName>
</protein>
<dbReference type="SUPFAM" id="SSF50129">
    <property type="entry name" value="GroES-like"/>
    <property type="match status" value="1"/>
</dbReference>
<dbReference type="InterPro" id="IPR013149">
    <property type="entry name" value="ADH-like_C"/>
</dbReference>
<dbReference type="NCBIfam" id="TIGR02823">
    <property type="entry name" value="oxido_YhdH"/>
    <property type="match status" value="1"/>
</dbReference>
<evidence type="ECO:0000259" key="1">
    <source>
        <dbReference type="SMART" id="SM00829"/>
    </source>
</evidence>
<gene>
    <name evidence="2" type="ORF">HP555_09395</name>
</gene>
<dbReference type="RefSeq" id="WP_199261847.1">
    <property type="nucleotide sequence ID" value="NZ_CP054140.1"/>
</dbReference>
<proteinExistence type="predicted"/>
<dbReference type="Gene3D" id="3.90.180.10">
    <property type="entry name" value="Medium-chain alcohol dehydrogenases, catalytic domain"/>
    <property type="match status" value="1"/>
</dbReference>
<dbReference type="InterPro" id="IPR020843">
    <property type="entry name" value="ER"/>
</dbReference>
<dbReference type="KEGG" id="dog:HP555_09395"/>
<dbReference type="PANTHER" id="PTHR43677:SF1">
    <property type="entry name" value="ACRYLYL-COA REDUCTASE ACUI-RELATED"/>
    <property type="match status" value="1"/>
</dbReference>
<keyword evidence="3" id="KW-1185">Reference proteome</keyword>
<organism evidence="2 3">
    <name type="scientific">Desulfobulbus oligotrophicus</name>
    <dbReference type="NCBI Taxonomy" id="1909699"/>
    <lineage>
        <taxon>Bacteria</taxon>
        <taxon>Pseudomonadati</taxon>
        <taxon>Thermodesulfobacteriota</taxon>
        <taxon>Desulfobulbia</taxon>
        <taxon>Desulfobulbales</taxon>
        <taxon>Desulfobulbaceae</taxon>
        <taxon>Desulfobulbus</taxon>
    </lineage>
</organism>
<dbReference type="InterPro" id="IPR011032">
    <property type="entry name" value="GroES-like_sf"/>
</dbReference>
<dbReference type="InterPro" id="IPR014188">
    <property type="entry name" value="Acrylyl-CoA_reductase_AcuI"/>
</dbReference>
<dbReference type="EMBL" id="CP054140">
    <property type="protein sequence ID" value="QQG66066.1"/>
    <property type="molecule type" value="Genomic_DNA"/>
</dbReference>
<accession>A0A7T6AQT1</accession>
<sequence>MTTTNTFTALVVEREGKELVSSLKQLSVDDLPDEDVLIQVDYSTVNYKEGLGFADRNKIFRIFPIVPGVDLAGTVVESKSVAFKPGDKVVLNGWSVGERYWGGYSQMAKIRSDFLVHLPQGMDTRKAMLIGTAGYTAMLMVMTLEEAGVKPDSGPILVTGATGGVGGNAVAILHKLGYEVTALTRSQDPSVHEYLKKIGAREVACGEEWSKAPAPLEAQKWAGAIDNVGSIVLARILAELKYGGCVAACGLAGGFDLPTTVMPFILRGVSLRGVDSVSCPTPRRIAAWERLVTDISDEALATINTVIPLQDVPRYAGELLAGKITGHLMVDVNA</sequence>
<dbReference type="Proteomes" id="UP000596092">
    <property type="component" value="Chromosome"/>
</dbReference>
<dbReference type="InterPro" id="IPR036291">
    <property type="entry name" value="NAD(P)-bd_dom_sf"/>
</dbReference>
<dbReference type="InterPro" id="IPR013154">
    <property type="entry name" value="ADH-like_N"/>
</dbReference>
<dbReference type="Pfam" id="PF00107">
    <property type="entry name" value="ADH_zinc_N"/>
    <property type="match status" value="1"/>
</dbReference>
<evidence type="ECO:0000313" key="3">
    <source>
        <dbReference type="Proteomes" id="UP000596092"/>
    </source>
</evidence>
<dbReference type="InterPro" id="IPR051397">
    <property type="entry name" value="Zn-ADH-like_protein"/>
</dbReference>
<dbReference type="PANTHER" id="PTHR43677">
    <property type="entry name" value="SHORT-CHAIN DEHYDROGENASE/REDUCTASE"/>
    <property type="match status" value="1"/>
</dbReference>
<reference evidence="2 3" key="1">
    <citation type="submission" date="2020-05" db="EMBL/GenBank/DDBJ databases">
        <title>Complete genome of Desulfobulbus oligotrophicus.</title>
        <authorList>
            <person name="Podar M."/>
        </authorList>
    </citation>
    <scope>NUCLEOTIDE SEQUENCE [LARGE SCALE GENOMIC DNA]</scope>
    <source>
        <strain evidence="2 3">Prop6</strain>
    </source>
</reference>